<dbReference type="AlphaFoldDB" id="A0A9W8I594"/>
<gene>
    <name evidence="3" type="ORF">IWW36_003523</name>
</gene>
<dbReference type="CDD" id="cd05162">
    <property type="entry name" value="PWWP"/>
    <property type="match status" value="1"/>
</dbReference>
<dbReference type="Pfam" id="PF00855">
    <property type="entry name" value="PWWP"/>
    <property type="match status" value="1"/>
</dbReference>
<feature type="compositionally biased region" description="Basic and acidic residues" evidence="1">
    <location>
        <begin position="286"/>
        <end position="297"/>
    </location>
</feature>
<feature type="compositionally biased region" description="Basic residues" evidence="1">
    <location>
        <begin position="261"/>
        <end position="274"/>
    </location>
</feature>
<evidence type="ECO:0000259" key="2">
    <source>
        <dbReference type="Pfam" id="PF00855"/>
    </source>
</evidence>
<dbReference type="InterPro" id="IPR000313">
    <property type="entry name" value="PWWP_dom"/>
</dbReference>
<evidence type="ECO:0000256" key="1">
    <source>
        <dbReference type="SAM" id="MobiDB-lite"/>
    </source>
</evidence>
<comment type="caution">
    <text evidence="3">The sequence shown here is derived from an EMBL/GenBank/DDBJ whole genome shotgun (WGS) entry which is preliminary data.</text>
</comment>
<organism evidence="3 4">
    <name type="scientific">Coemansia brasiliensis</name>
    <dbReference type="NCBI Taxonomy" id="2650707"/>
    <lineage>
        <taxon>Eukaryota</taxon>
        <taxon>Fungi</taxon>
        <taxon>Fungi incertae sedis</taxon>
        <taxon>Zoopagomycota</taxon>
        <taxon>Kickxellomycotina</taxon>
        <taxon>Kickxellomycetes</taxon>
        <taxon>Kickxellales</taxon>
        <taxon>Kickxellaceae</taxon>
        <taxon>Coemansia</taxon>
    </lineage>
</organism>
<feature type="compositionally biased region" description="Polar residues" evidence="1">
    <location>
        <begin position="178"/>
        <end position="187"/>
    </location>
</feature>
<feature type="region of interest" description="Disordered" evidence="1">
    <location>
        <begin position="178"/>
        <end position="309"/>
    </location>
</feature>
<dbReference type="SUPFAM" id="SSF63748">
    <property type="entry name" value="Tudor/PWWP/MBT"/>
    <property type="match status" value="1"/>
</dbReference>
<feature type="compositionally biased region" description="Low complexity" evidence="1">
    <location>
        <begin position="228"/>
        <end position="240"/>
    </location>
</feature>
<evidence type="ECO:0000313" key="3">
    <source>
        <dbReference type="EMBL" id="KAJ2848047.1"/>
    </source>
</evidence>
<feature type="domain" description="PWWP" evidence="2">
    <location>
        <begin position="47"/>
        <end position="107"/>
    </location>
</feature>
<feature type="compositionally biased region" description="Polar residues" evidence="1">
    <location>
        <begin position="247"/>
        <end position="257"/>
    </location>
</feature>
<dbReference type="Proteomes" id="UP001139887">
    <property type="component" value="Unassembled WGS sequence"/>
</dbReference>
<feature type="compositionally biased region" description="Polar residues" evidence="1">
    <location>
        <begin position="200"/>
        <end position="215"/>
    </location>
</feature>
<feature type="region of interest" description="Disordered" evidence="1">
    <location>
        <begin position="343"/>
        <end position="363"/>
    </location>
</feature>
<dbReference type="EMBL" id="JANBUW010000221">
    <property type="protein sequence ID" value="KAJ2848047.1"/>
    <property type="molecule type" value="Genomic_DNA"/>
</dbReference>
<sequence>MVDTVAAAAGAPREQSAGQTGKPAAKHRWRGRDVVFVDPLDTTVPYWWPAMIVPTDEIDATMGCTQLEADEYLVKYFEDCKYSTVRGSELRRFDTGQDPFKEFSATSSAFSKDKGVRGALSFLKTGHVQPKFQWRLWQTGSETLQLPFILPPAAAAEQAAAAADSRAANAAFVDSDNTLVKDSNSPLSPADDGDDEAGSPDSSQPSEKSDSTLSKHSPLLNPTPGEPAPAMAEEAAASPARSRRGVTRQQKPTNGASGTPRRGRPPLSRQRHKPAGVSAGRGRKQRASEVRDMREESPSSTTSDSMPPRILEAVKELEEVQEEYRIFRTLVRRAAKDLWLEMGNEWPPNLGASTRFGKRRKAF</sequence>
<feature type="region of interest" description="Disordered" evidence="1">
    <location>
        <begin position="1"/>
        <end position="26"/>
    </location>
</feature>
<dbReference type="OrthoDB" id="641149at2759"/>
<name>A0A9W8I594_9FUNG</name>
<dbReference type="Gene3D" id="2.30.30.140">
    <property type="match status" value="1"/>
</dbReference>
<reference evidence="3" key="1">
    <citation type="submission" date="2022-07" db="EMBL/GenBank/DDBJ databases">
        <title>Phylogenomic reconstructions and comparative analyses of Kickxellomycotina fungi.</title>
        <authorList>
            <person name="Reynolds N.K."/>
            <person name="Stajich J.E."/>
            <person name="Barry K."/>
            <person name="Grigoriev I.V."/>
            <person name="Crous P."/>
            <person name="Smith M.E."/>
        </authorList>
    </citation>
    <scope>NUCLEOTIDE SEQUENCE</scope>
    <source>
        <strain evidence="3">NRRL 1566</strain>
    </source>
</reference>
<protein>
    <recommendedName>
        <fullName evidence="2">PWWP domain-containing protein</fullName>
    </recommendedName>
</protein>
<keyword evidence="4" id="KW-1185">Reference proteome</keyword>
<accession>A0A9W8I594</accession>
<feature type="compositionally biased region" description="Low complexity" evidence="1">
    <location>
        <begin position="298"/>
        <end position="308"/>
    </location>
</feature>
<proteinExistence type="predicted"/>
<evidence type="ECO:0000313" key="4">
    <source>
        <dbReference type="Proteomes" id="UP001139887"/>
    </source>
</evidence>